<evidence type="ECO:0000259" key="5">
    <source>
        <dbReference type="PROSITE" id="PS50127"/>
    </source>
</evidence>
<evidence type="ECO:0000313" key="7">
    <source>
        <dbReference type="Proteomes" id="UP001177140"/>
    </source>
</evidence>
<dbReference type="Pfam" id="PF00179">
    <property type="entry name" value="UQ_con"/>
    <property type="match status" value="1"/>
</dbReference>
<dbReference type="InterPro" id="IPR016135">
    <property type="entry name" value="UBQ-conjugating_enzyme/RWD"/>
</dbReference>
<feature type="domain" description="UBC core" evidence="5">
    <location>
        <begin position="1"/>
        <end position="61"/>
    </location>
</feature>
<keyword evidence="7" id="KW-1185">Reference proteome</keyword>
<protein>
    <recommendedName>
        <fullName evidence="5">UBC core domain-containing protein</fullName>
    </recommendedName>
</protein>
<sequence length="61" mass="6898">MTFPADYPVSPPTVKFVSDMWHPNIYPDGDVCISILHAGEDPYGYELFSERWCCAKTRGSV</sequence>
<dbReference type="PROSITE" id="PS50127">
    <property type="entry name" value="UBC_2"/>
    <property type="match status" value="1"/>
</dbReference>
<name>A0AA41SI32_PAPNU</name>
<reference evidence="6" key="1">
    <citation type="submission" date="2022-03" db="EMBL/GenBank/DDBJ databases">
        <title>A functionally conserved STORR gene fusion in Papaver species that diverged 16.8 million years ago.</title>
        <authorList>
            <person name="Catania T."/>
        </authorList>
    </citation>
    <scope>NUCLEOTIDE SEQUENCE</scope>
    <source>
        <strain evidence="6">S-191538</strain>
    </source>
</reference>
<dbReference type="PANTHER" id="PTHR24067">
    <property type="entry name" value="UBIQUITIN-CONJUGATING ENZYME E2"/>
    <property type="match status" value="1"/>
</dbReference>
<keyword evidence="4" id="KW-0547">Nucleotide-binding</keyword>
<evidence type="ECO:0000256" key="4">
    <source>
        <dbReference type="RuleBase" id="RU362109"/>
    </source>
</evidence>
<feature type="active site" description="Glycyl thioester intermediate" evidence="3">
    <location>
        <position position="32"/>
    </location>
</feature>
<dbReference type="AlphaFoldDB" id="A0AA41SI32"/>
<dbReference type="EMBL" id="JAJJMA010174466">
    <property type="protein sequence ID" value="MCL7037017.1"/>
    <property type="molecule type" value="Genomic_DNA"/>
</dbReference>
<dbReference type="GO" id="GO:0016740">
    <property type="term" value="F:transferase activity"/>
    <property type="evidence" value="ECO:0007669"/>
    <property type="project" value="UniProtKB-KW"/>
</dbReference>
<gene>
    <name evidence="6" type="ORF">MKW94_002805</name>
</gene>
<keyword evidence="4" id="KW-0067">ATP-binding</keyword>
<accession>A0AA41SI32</accession>
<organism evidence="6 7">
    <name type="scientific">Papaver nudicaule</name>
    <name type="common">Iceland poppy</name>
    <dbReference type="NCBI Taxonomy" id="74823"/>
    <lineage>
        <taxon>Eukaryota</taxon>
        <taxon>Viridiplantae</taxon>
        <taxon>Streptophyta</taxon>
        <taxon>Embryophyta</taxon>
        <taxon>Tracheophyta</taxon>
        <taxon>Spermatophyta</taxon>
        <taxon>Magnoliopsida</taxon>
        <taxon>Ranunculales</taxon>
        <taxon>Papaveraceae</taxon>
        <taxon>Papaveroideae</taxon>
        <taxon>Papaver</taxon>
    </lineage>
</organism>
<dbReference type="SUPFAM" id="SSF54495">
    <property type="entry name" value="UBC-like"/>
    <property type="match status" value="1"/>
</dbReference>
<keyword evidence="1" id="KW-0808">Transferase</keyword>
<dbReference type="InterPro" id="IPR023313">
    <property type="entry name" value="UBQ-conjugating_AS"/>
</dbReference>
<dbReference type="InterPro" id="IPR000608">
    <property type="entry name" value="UBC"/>
</dbReference>
<comment type="caution">
    <text evidence="6">The sequence shown here is derived from an EMBL/GenBank/DDBJ whole genome shotgun (WGS) entry which is preliminary data.</text>
</comment>
<dbReference type="InterPro" id="IPR050113">
    <property type="entry name" value="Ub_conjugating_enzyme"/>
</dbReference>
<dbReference type="PROSITE" id="PS00183">
    <property type="entry name" value="UBC_1"/>
    <property type="match status" value="1"/>
</dbReference>
<proteinExistence type="inferred from homology"/>
<evidence type="ECO:0000256" key="3">
    <source>
        <dbReference type="PROSITE-ProRule" id="PRU10133"/>
    </source>
</evidence>
<dbReference type="Gene3D" id="3.10.110.10">
    <property type="entry name" value="Ubiquitin Conjugating Enzyme"/>
    <property type="match status" value="1"/>
</dbReference>
<evidence type="ECO:0000313" key="6">
    <source>
        <dbReference type="EMBL" id="MCL7037017.1"/>
    </source>
</evidence>
<evidence type="ECO:0000256" key="1">
    <source>
        <dbReference type="ARBA" id="ARBA00022679"/>
    </source>
</evidence>
<dbReference type="GO" id="GO:0005524">
    <property type="term" value="F:ATP binding"/>
    <property type="evidence" value="ECO:0007669"/>
    <property type="project" value="UniProtKB-UniRule"/>
</dbReference>
<keyword evidence="2 4" id="KW-0833">Ubl conjugation pathway</keyword>
<dbReference type="Proteomes" id="UP001177140">
    <property type="component" value="Unassembled WGS sequence"/>
</dbReference>
<comment type="similarity">
    <text evidence="4">Belongs to the ubiquitin-conjugating enzyme family.</text>
</comment>
<evidence type="ECO:0000256" key="2">
    <source>
        <dbReference type="ARBA" id="ARBA00022786"/>
    </source>
</evidence>